<evidence type="ECO:0000256" key="4">
    <source>
        <dbReference type="ARBA" id="ARBA00022737"/>
    </source>
</evidence>
<gene>
    <name evidence="11" type="ORF">ElyMa_000917800</name>
</gene>
<organism evidence="11 12">
    <name type="scientific">Elysia marginata</name>
    <dbReference type="NCBI Taxonomy" id="1093978"/>
    <lineage>
        <taxon>Eukaryota</taxon>
        <taxon>Metazoa</taxon>
        <taxon>Spiralia</taxon>
        <taxon>Lophotrochozoa</taxon>
        <taxon>Mollusca</taxon>
        <taxon>Gastropoda</taxon>
        <taxon>Heterobranchia</taxon>
        <taxon>Euthyneura</taxon>
        <taxon>Panpulmonata</taxon>
        <taxon>Sacoglossa</taxon>
        <taxon>Placobranchoidea</taxon>
        <taxon>Plakobranchidae</taxon>
        <taxon>Elysia</taxon>
    </lineage>
</organism>
<dbReference type="GO" id="GO:0000978">
    <property type="term" value="F:RNA polymerase II cis-regulatory region sequence-specific DNA binding"/>
    <property type="evidence" value="ECO:0007669"/>
    <property type="project" value="TreeGrafter"/>
</dbReference>
<evidence type="ECO:0000313" key="11">
    <source>
        <dbReference type="EMBL" id="GFR94398.1"/>
    </source>
</evidence>
<dbReference type="PANTHER" id="PTHR10816">
    <property type="entry name" value="MYELIN TRANSCRIPTION FACTOR 1-RELATED"/>
    <property type="match status" value="1"/>
</dbReference>
<dbReference type="PANTHER" id="PTHR10816:SF15">
    <property type="entry name" value="MYELIN TRANSCRIPTION FACTOR 1-LIKE PROTEIN"/>
    <property type="match status" value="1"/>
</dbReference>
<dbReference type="Proteomes" id="UP000762676">
    <property type="component" value="Unassembled WGS sequence"/>
</dbReference>
<feature type="non-terminal residue" evidence="11">
    <location>
        <position position="1"/>
    </location>
</feature>
<dbReference type="GO" id="GO:0007399">
    <property type="term" value="P:nervous system development"/>
    <property type="evidence" value="ECO:0007669"/>
    <property type="project" value="UniProtKB-KW"/>
</dbReference>
<evidence type="ECO:0000256" key="8">
    <source>
        <dbReference type="ARBA" id="ARBA00023163"/>
    </source>
</evidence>
<evidence type="ECO:0000256" key="3">
    <source>
        <dbReference type="ARBA" id="ARBA00022723"/>
    </source>
</evidence>
<dbReference type="EMBL" id="BMAT01001872">
    <property type="protein sequence ID" value="GFR94398.1"/>
    <property type="molecule type" value="Genomic_DNA"/>
</dbReference>
<evidence type="ECO:0000256" key="5">
    <source>
        <dbReference type="ARBA" id="ARBA00022771"/>
    </source>
</evidence>
<evidence type="ECO:0000256" key="10">
    <source>
        <dbReference type="SAM" id="Coils"/>
    </source>
</evidence>
<dbReference type="GO" id="GO:0005634">
    <property type="term" value="C:nucleus"/>
    <property type="evidence" value="ECO:0007669"/>
    <property type="project" value="UniProtKB-SubCell"/>
</dbReference>
<keyword evidence="7" id="KW-0805">Transcription regulation</keyword>
<evidence type="ECO:0000256" key="6">
    <source>
        <dbReference type="ARBA" id="ARBA00022833"/>
    </source>
</evidence>
<keyword evidence="4" id="KW-0677">Repeat</keyword>
<protein>
    <submittedName>
        <fullName evidence="11">Myelin transcription factor 1</fullName>
    </submittedName>
</protein>
<accession>A0AAV4HBE5</accession>
<keyword evidence="6" id="KW-0862">Zinc</keyword>
<comment type="similarity">
    <text evidence="2">Belongs to the MYT1 family.</text>
</comment>
<dbReference type="Pfam" id="PF01530">
    <property type="entry name" value="zf-C2HC"/>
    <property type="match status" value="2"/>
</dbReference>
<dbReference type="InterPro" id="IPR002515">
    <property type="entry name" value="Znf_C2H2C"/>
</dbReference>
<dbReference type="PROSITE" id="PS51802">
    <property type="entry name" value="ZF_CCHHC"/>
    <property type="match status" value="2"/>
</dbReference>
<evidence type="ECO:0000256" key="2">
    <source>
        <dbReference type="ARBA" id="ARBA00010194"/>
    </source>
</evidence>
<comment type="subcellular location">
    <subcellularLocation>
        <location evidence="1">Nucleus</location>
    </subcellularLocation>
</comment>
<dbReference type="SUPFAM" id="SSF103637">
    <property type="entry name" value="CCHHC domain"/>
    <property type="match status" value="2"/>
</dbReference>
<evidence type="ECO:0000256" key="1">
    <source>
        <dbReference type="ARBA" id="ARBA00004123"/>
    </source>
</evidence>
<proteinExistence type="inferred from homology"/>
<name>A0AAV4HBE5_9GAST</name>
<keyword evidence="5" id="KW-0863">Zinc-finger</keyword>
<reference evidence="11 12" key="1">
    <citation type="journal article" date="2021" name="Elife">
        <title>Chloroplast acquisition without the gene transfer in kleptoplastic sea slugs, Plakobranchus ocellatus.</title>
        <authorList>
            <person name="Maeda T."/>
            <person name="Takahashi S."/>
            <person name="Yoshida T."/>
            <person name="Shimamura S."/>
            <person name="Takaki Y."/>
            <person name="Nagai Y."/>
            <person name="Toyoda A."/>
            <person name="Suzuki Y."/>
            <person name="Arimoto A."/>
            <person name="Ishii H."/>
            <person name="Satoh N."/>
            <person name="Nishiyama T."/>
            <person name="Hasebe M."/>
            <person name="Maruyama T."/>
            <person name="Minagawa J."/>
            <person name="Obokata J."/>
            <person name="Shigenobu S."/>
        </authorList>
    </citation>
    <scope>NUCLEOTIDE SEQUENCE [LARGE SCALE GENOMIC DNA]</scope>
</reference>
<keyword evidence="12" id="KW-1185">Reference proteome</keyword>
<comment type="caution">
    <text evidence="11">The sequence shown here is derived from an EMBL/GenBank/DDBJ whole genome shotgun (WGS) entry which is preliminary data.</text>
</comment>
<dbReference type="FunFam" id="4.10.320.30:FF:000001">
    <property type="entry name" value="Myelin transcription factor 1-like, a"/>
    <property type="match status" value="2"/>
</dbReference>
<dbReference type="Gene3D" id="4.10.320.30">
    <property type="match status" value="2"/>
</dbReference>
<keyword evidence="10" id="KW-0175">Coiled coil</keyword>
<sequence>CPTPGCDGSGHVTGNYASHRSLSGCPRAAKLKKILMKEGEKKELEDPLRCPVPDCDGTGHVTGKYLSHRSASGCPIANRQRGLKQQLSGSENQDPEFEPWDIKPENVYITECTGAGAIMKRANLSPKELNILHMKAQSGEDLEKDSNLEKLDREVKSLQAANEVQEAEVSAKRSEVSCCELELINIVCDNEAAENKLNGLQKKLLSVQEKFVAVLKPLLQQFPQLGDPQHLDIMTVSDVISQMHEMLYQKKAQEPILEAVKLAFSEITVA</sequence>
<evidence type="ECO:0000313" key="12">
    <source>
        <dbReference type="Proteomes" id="UP000762676"/>
    </source>
</evidence>
<dbReference type="InterPro" id="IPR036060">
    <property type="entry name" value="Znf_C2H2C_sf"/>
</dbReference>
<keyword evidence="9" id="KW-0539">Nucleus</keyword>
<dbReference type="AlphaFoldDB" id="A0AAV4HBE5"/>
<keyword evidence="3" id="KW-0479">Metal-binding</keyword>
<evidence type="ECO:0000256" key="7">
    <source>
        <dbReference type="ARBA" id="ARBA00023015"/>
    </source>
</evidence>
<evidence type="ECO:0000256" key="9">
    <source>
        <dbReference type="ARBA" id="ARBA00023242"/>
    </source>
</evidence>
<dbReference type="GO" id="GO:0000981">
    <property type="term" value="F:DNA-binding transcription factor activity, RNA polymerase II-specific"/>
    <property type="evidence" value="ECO:0007669"/>
    <property type="project" value="TreeGrafter"/>
</dbReference>
<feature type="coiled-coil region" evidence="10">
    <location>
        <begin position="148"/>
        <end position="210"/>
    </location>
</feature>
<keyword evidence="8" id="KW-0804">Transcription</keyword>
<dbReference type="GO" id="GO:0008270">
    <property type="term" value="F:zinc ion binding"/>
    <property type="evidence" value="ECO:0007669"/>
    <property type="project" value="UniProtKB-KW"/>
</dbReference>